<evidence type="ECO:0000313" key="3">
    <source>
        <dbReference type="EMBL" id="ACI59535.1"/>
    </source>
</evidence>
<dbReference type="KEGG" id="rlt:Rleg2_6155"/>
<evidence type="ECO:0000256" key="1">
    <source>
        <dbReference type="PROSITE-ProRule" id="PRU00169"/>
    </source>
</evidence>
<evidence type="ECO:0000313" key="4">
    <source>
        <dbReference type="Proteomes" id="UP000008330"/>
    </source>
</evidence>
<accession>A0ABF7QZA3</accession>
<gene>
    <name evidence="3" type="ordered locus">Rleg2_6155</name>
</gene>
<dbReference type="AlphaFoldDB" id="A0ABF7QZA3"/>
<feature type="modified residue" description="4-aspartylphosphate" evidence="1">
    <location>
        <position position="53"/>
    </location>
</feature>
<dbReference type="SUPFAM" id="SSF52172">
    <property type="entry name" value="CheY-like"/>
    <property type="match status" value="1"/>
</dbReference>
<keyword evidence="3" id="KW-0614">Plasmid</keyword>
<evidence type="ECO:0000259" key="2">
    <source>
        <dbReference type="PROSITE" id="PS50110"/>
    </source>
</evidence>
<geneLocation type="plasmid" evidence="3 4">
    <name>pRLG203</name>
</geneLocation>
<protein>
    <submittedName>
        <fullName evidence="3">Response regulator receiver protein</fullName>
    </submittedName>
</protein>
<dbReference type="PROSITE" id="PS50110">
    <property type="entry name" value="RESPONSE_REGULATORY"/>
    <property type="match status" value="1"/>
</dbReference>
<proteinExistence type="predicted"/>
<dbReference type="InterPro" id="IPR001789">
    <property type="entry name" value="Sig_transdc_resp-reg_receiver"/>
</dbReference>
<dbReference type="InterPro" id="IPR011006">
    <property type="entry name" value="CheY-like_superfamily"/>
</dbReference>
<keyword evidence="1" id="KW-0597">Phosphoprotein</keyword>
<feature type="domain" description="Response regulatory" evidence="2">
    <location>
        <begin position="2"/>
        <end position="133"/>
    </location>
</feature>
<organism evidence="3 4">
    <name type="scientific">Rhizobium leguminosarum bv. trifolii (strain WSM2304)</name>
    <dbReference type="NCBI Taxonomy" id="395492"/>
    <lineage>
        <taxon>Bacteria</taxon>
        <taxon>Pseudomonadati</taxon>
        <taxon>Pseudomonadota</taxon>
        <taxon>Alphaproteobacteria</taxon>
        <taxon>Hyphomicrobiales</taxon>
        <taxon>Rhizobiaceae</taxon>
        <taxon>Rhizobium/Agrobacterium group</taxon>
        <taxon>Rhizobium</taxon>
    </lineage>
</organism>
<name>A0ABF7QZA3_RHILW</name>
<keyword evidence="4" id="KW-1185">Reference proteome</keyword>
<dbReference type="Gene3D" id="3.40.50.2300">
    <property type="match status" value="1"/>
</dbReference>
<dbReference type="EMBL" id="CP001195">
    <property type="protein sequence ID" value="ACI59535.1"/>
    <property type="molecule type" value="Genomic_DNA"/>
</dbReference>
<reference evidence="3 4" key="1">
    <citation type="journal article" date="2010" name="Stand. Genomic Sci.">
        <title>Complete genome sequence of Rhizobium leguminosarum bv trifolii strain WSM2304, an effective microsymbiont of the South American clover Trifolium polymorphum.</title>
        <authorList>
            <person name="Reeve W."/>
            <person name="O'Hara G."/>
            <person name="Chain P."/>
            <person name="Ardley J."/>
            <person name="Brau L."/>
            <person name="Nandesena K."/>
            <person name="Tiwari R."/>
            <person name="Malfatti S."/>
            <person name="Kiss H."/>
            <person name="Lapidus A."/>
            <person name="Copeland A."/>
            <person name="Nolan M."/>
            <person name="Land M."/>
            <person name="Ivanova N."/>
            <person name="Mavromatis K."/>
            <person name="Markowitz V."/>
            <person name="Kyrpides N."/>
            <person name="Melino V."/>
            <person name="Denton M."/>
            <person name="Yates R."/>
            <person name="Howieson J."/>
        </authorList>
    </citation>
    <scope>NUCLEOTIDE SEQUENCE [LARGE SCALE GENOMIC DNA]</scope>
    <source>
        <strain evidence="3 4">WSM2304</strain>
    </source>
</reference>
<sequence>MKTLIVEDNPKKRASLVEYYSSEFPTDELSVTPALISGLRVARDIKPGFIILDMTLPNYAPDESKGSRIELMPFAGREFVMRVNRMSFETKVVIVSMFETFDIAPRLITLNSLDAELRERYPHLFVQAVHYSSSQADWKTTIKNVRLSLDK</sequence>
<dbReference type="Proteomes" id="UP000008330">
    <property type="component" value="Plasmid pRLG203"/>
</dbReference>
<dbReference type="RefSeq" id="WP_012559802.1">
    <property type="nucleotide sequence ID" value="NC_011370.1"/>
</dbReference>